<dbReference type="Proteomes" id="UP001178507">
    <property type="component" value="Unassembled WGS sequence"/>
</dbReference>
<sequence length="100" mass="11222">MDECVRRGPSRSTEFGQFNKVTLTPNDSALEGSQVYAGKSIPCWLSSRVKAGSLALPFGTLYRLLLCHVPHLDYKTVKQVSMLRQAGTDWRGRQKQLKPI</sequence>
<gene>
    <name evidence="1" type="ORF">EVOR1521_LOCUS8234</name>
</gene>
<comment type="caution">
    <text evidence="1">The sequence shown here is derived from an EMBL/GenBank/DDBJ whole genome shotgun (WGS) entry which is preliminary data.</text>
</comment>
<name>A0AA36MQD0_9DINO</name>
<organism evidence="1 2">
    <name type="scientific">Effrenium voratum</name>
    <dbReference type="NCBI Taxonomy" id="2562239"/>
    <lineage>
        <taxon>Eukaryota</taxon>
        <taxon>Sar</taxon>
        <taxon>Alveolata</taxon>
        <taxon>Dinophyceae</taxon>
        <taxon>Suessiales</taxon>
        <taxon>Symbiodiniaceae</taxon>
        <taxon>Effrenium</taxon>
    </lineage>
</organism>
<protein>
    <submittedName>
        <fullName evidence="1">Uncharacterized protein</fullName>
    </submittedName>
</protein>
<proteinExistence type="predicted"/>
<dbReference type="EMBL" id="CAUJNA010000695">
    <property type="protein sequence ID" value="CAJ1380237.1"/>
    <property type="molecule type" value="Genomic_DNA"/>
</dbReference>
<accession>A0AA36MQD0</accession>
<evidence type="ECO:0000313" key="1">
    <source>
        <dbReference type="EMBL" id="CAJ1380237.1"/>
    </source>
</evidence>
<keyword evidence="2" id="KW-1185">Reference proteome</keyword>
<evidence type="ECO:0000313" key="2">
    <source>
        <dbReference type="Proteomes" id="UP001178507"/>
    </source>
</evidence>
<dbReference type="AlphaFoldDB" id="A0AA36MQD0"/>
<reference evidence="1" key="1">
    <citation type="submission" date="2023-08" db="EMBL/GenBank/DDBJ databases">
        <authorList>
            <person name="Chen Y."/>
            <person name="Shah S."/>
            <person name="Dougan E. K."/>
            <person name="Thang M."/>
            <person name="Chan C."/>
        </authorList>
    </citation>
    <scope>NUCLEOTIDE SEQUENCE</scope>
</reference>